<evidence type="ECO:0008006" key="4">
    <source>
        <dbReference type="Google" id="ProtNLM"/>
    </source>
</evidence>
<keyword evidence="1" id="KW-0812">Transmembrane</keyword>
<dbReference type="RefSeq" id="WP_148649729.1">
    <property type="nucleotide sequence ID" value="NZ_CP011129.1"/>
</dbReference>
<protein>
    <recommendedName>
        <fullName evidence="4">Transmembrane protein</fullName>
    </recommendedName>
</protein>
<keyword evidence="3" id="KW-1185">Reference proteome</keyword>
<proteinExistence type="predicted"/>
<feature type="transmembrane region" description="Helical" evidence="1">
    <location>
        <begin position="34"/>
        <end position="53"/>
    </location>
</feature>
<evidence type="ECO:0000313" key="3">
    <source>
        <dbReference type="Proteomes" id="UP000060787"/>
    </source>
</evidence>
<name>A0A0S2FBR5_LYSAN</name>
<organism evidence="2 3">
    <name type="scientific">Lysobacter antibioticus</name>
    <dbReference type="NCBI Taxonomy" id="84531"/>
    <lineage>
        <taxon>Bacteria</taxon>
        <taxon>Pseudomonadati</taxon>
        <taxon>Pseudomonadota</taxon>
        <taxon>Gammaproteobacteria</taxon>
        <taxon>Lysobacterales</taxon>
        <taxon>Lysobacteraceae</taxon>
        <taxon>Lysobacter</taxon>
    </lineage>
</organism>
<feature type="transmembrane region" description="Helical" evidence="1">
    <location>
        <begin position="65"/>
        <end position="84"/>
    </location>
</feature>
<feature type="transmembrane region" description="Helical" evidence="1">
    <location>
        <begin position="7"/>
        <end position="28"/>
    </location>
</feature>
<sequence length="137" mass="14574">MAKQDKFIAGFLVFQAAAGAATLVWQAIASGVLLVSVLIVVPVTIIAAFVAGIASFKGLAWARKLAIAVFAAQVLSFQTPWFFYSVWLGFQLSISVGWFDSGKIGINLVALAMLAWTMTRMKESKHPAGPDPLADSA</sequence>
<evidence type="ECO:0000256" key="1">
    <source>
        <dbReference type="SAM" id="Phobius"/>
    </source>
</evidence>
<keyword evidence="1" id="KW-0472">Membrane</keyword>
<gene>
    <name evidence="2" type="ORF">LA76x_2844</name>
</gene>
<keyword evidence="1" id="KW-1133">Transmembrane helix</keyword>
<dbReference type="KEGG" id="lab:LA76x_2844"/>
<dbReference type="PATRIC" id="fig|84531.8.peg.2856"/>
<dbReference type="AlphaFoldDB" id="A0A0S2FBR5"/>
<dbReference type="EMBL" id="CP011129">
    <property type="protein sequence ID" value="ALN80974.1"/>
    <property type="molecule type" value="Genomic_DNA"/>
</dbReference>
<evidence type="ECO:0000313" key="2">
    <source>
        <dbReference type="EMBL" id="ALN80974.1"/>
    </source>
</evidence>
<accession>A0A0S2FBR5</accession>
<reference evidence="2 3" key="1">
    <citation type="journal article" date="2015" name="BMC Genomics">
        <title>Comparative genomics and metabolic profiling of the genus Lysobacter.</title>
        <authorList>
            <person name="de Bruijn I."/>
            <person name="Cheng X."/>
            <person name="de Jager V."/>
            <person name="Exposito R.G."/>
            <person name="Watrous J."/>
            <person name="Patel N."/>
            <person name="Postma J."/>
            <person name="Dorrestein P.C."/>
            <person name="Kobayashi D."/>
            <person name="Raaijmakers J.M."/>
        </authorList>
    </citation>
    <scope>NUCLEOTIDE SEQUENCE [LARGE SCALE GENOMIC DNA]</scope>
    <source>
        <strain evidence="2 3">76</strain>
    </source>
</reference>
<dbReference type="Proteomes" id="UP000060787">
    <property type="component" value="Chromosome"/>
</dbReference>
<dbReference type="STRING" id="84531.LA76x_2844"/>
<feature type="transmembrane region" description="Helical" evidence="1">
    <location>
        <begin position="96"/>
        <end position="116"/>
    </location>
</feature>